<dbReference type="PATRIC" id="fig|1237149.3.peg.558"/>
<dbReference type="STRING" id="1237149.C900_04274"/>
<evidence type="ECO:0000256" key="3">
    <source>
        <dbReference type="ARBA" id="ARBA00038493"/>
    </source>
</evidence>
<evidence type="ECO:0000259" key="5">
    <source>
        <dbReference type="Pfam" id="PF01965"/>
    </source>
</evidence>
<reference evidence="6 7" key="1">
    <citation type="submission" date="2012-12" db="EMBL/GenBank/DDBJ databases">
        <title>Genome assembly of Fulvivirga imtechensis AK7.</title>
        <authorList>
            <person name="Nupur N."/>
            <person name="Khatri I."/>
            <person name="Kumar R."/>
            <person name="Subramanian S."/>
            <person name="Pinnaka A."/>
        </authorList>
    </citation>
    <scope>NUCLEOTIDE SEQUENCE [LARGE SCALE GENOMIC DNA]</scope>
    <source>
        <strain evidence="6 7">AK7</strain>
    </source>
</reference>
<evidence type="ECO:0000313" key="7">
    <source>
        <dbReference type="Proteomes" id="UP000011135"/>
    </source>
</evidence>
<dbReference type="GO" id="GO:0005737">
    <property type="term" value="C:cytoplasm"/>
    <property type="evidence" value="ECO:0007669"/>
    <property type="project" value="TreeGrafter"/>
</dbReference>
<dbReference type="CDD" id="cd03141">
    <property type="entry name" value="GATase1_Hsp31_like"/>
    <property type="match status" value="1"/>
</dbReference>
<dbReference type="PANTHER" id="PTHR48094">
    <property type="entry name" value="PROTEIN/NUCLEIC ACID DEGLYCASE DJ-1-RELATED"/>
    <property type="match status" value="1"/>
</dbReference>
<gene>
    <name evidence="6" type="ORF">C900_04274</name>
</gene>
<dbReference type="Pfam" id="PF01965">
    <property type="entry name" value="DJ-1_PfpI"/>
    <property type="match status" value="1"/>
</dbReference>
<proteinExistence type="inferred from homology"/>
<dbReference type="InterPro" id="IPR029062">
    <property type="entry name" value="Class_I_gatase-like"/>
</dbReference>
<dbReference type="eggNOG" id="COG0693">
    <property type="taxonomic scope" value="Bacteria"/>
</dbReference>
<protein>
    <submittedName>
        <fullName evidence="6">ThiJ/PfpI family protein</fullName>
    </submittedName>
</protein>
<keyword evidence="2" id="KW-0456">Lyase</keyword>
<evidence type="ECO:0000256" key="4">
    <source>
        <dbReference type="SAM" id="Phobius"/>
    </source>
</evidence>
<keyword evidence="4" id="KW-0472">Membrane</keyword>
<sequence length="366" mass="40498">MSRKKTLIKWSLIIFATLIISTVAFGFWFMSLIKPSETTEIDISKAAPTDLSYLTADSIPVRGKILAVVTSCGVMGDNGKPTGYELTELSRAYYVFMANGFEVDIASPLGGKPPVVIDDEDMGVYDYAFLNDTIAQIKVDHTIAIKDVTPDDYQAVYFVGGKGTMFDFPDNKYIQSLVRQYYDSGKVIGAVCHGPAALINVTLNGGQHLVANRKISGFTNEEELFLIPDAPDIFPFLLQDKLVEKGARFDRGSMYLENVVQDGSLVTGQNPWSTWKVAGQMIEQMGYVPKKREKTTEENAVEILNVYGKIGYAAARKHIDEFHSNGRLVNRELVAVHSIVAAMQWKLGNAVALIRLLAYAKSIEQK</sequence>
<dbReference type="PANTHER" id="PTHR48094:SF11">
    <property type="entry name" value="GLUTATHIONE-INDEPENDENT GLYOXALASE HSP31-RELATED"/>
    <property type="match status" value="1"/>
</dbReference>
<feature type="domain" description="DJ-1/PfpI" evidence="5">
    <location>
        <begin position="83"/>
        <end position="209"/>
    </location>
</feature>
<dbReference type="EMBL" id="AMZN01000006">
    <property type="protein sequence ID" value="ELR73422.1"/>
    <property type="molecule type" value="Genomic_DNA"/>
</dbReference>
<keyword evidence="4" id="KW-0812">Transmembrane</keyword>
<dbReference type="OrthoDB" id="9792284at2"/>
<name>L8K1T9_9BACT</name>
<accession>L8K1T9</accession>
<dbReference type="GO" id="GO:0019243">
    <property type="term" value="P:methylglyoxal catabolic process to D-lactate via S-lactoyl-glutathione"/>
    <property type="evidence" value="ECO:0007669"/>
    <property type="project" value="TreeGrafter"/>
</dbReference>
<evidence type="ECO:0000313" key="6">
    <source>
        <dbReference type="EMBL" id="ELR73422.1"/>
    </source>
</evidence>
<dbReference type="SUPFAM" id="SSF52317">
    <property type="entry name" value="Class I glutamine amidotransferase-like"/>
    <property type="match status" value="1"/>
</dbReference>
<dbReference type="InterPro" id="IPR050325">
    <property type="entry name" value="Prot/Nucl_acid_deglycase"/>
</dbReference>
<keyword evidence="4" id="KW-1133">Transmembrane helix</keyword>
<dbReference type="AlphaFoldDB" id="L8K1T9"/>
<dbReference type="InterPro" id="IPR002818">
    <property type="entry name" value="DJ-1/PfpI"/>
</dbReference>
<evidence type="ECO:0000256" key="1">
    <source>
        <dbReference type="ARBA" id="ARBA00023016"/>
    </source>
</evidence>
<comment type="similarity">
    <text evidence="3">Belongs to the peptidase C56 family. HSP31-like subfamily.</text>
</comment>
<dbReference type="Gene3D" id="3.40.50.880">
    <property type="match status" value="1"/>
</dbReference>
<keyword evidence="1" id="KW-0346">Stress response</keyword>
<dbReference type="Proteomes" id="UP000011135">
    <property type="component" value="Unassembled WGS sequence"/>
</dbReference>
<feature type="transmembrane region" description="Helical" evidence="4">
    <location>
        <begin position="12"/>
        <end position="33"/>
    </location>
</feature>
<comment type="caution">
    <text evidence="6">The sequence shown here is derived from an EMBL/GenBank/DDBJ whole genome shotgun (WGS) entry which is preliminary data.</text>
</comment>
<keyword evidence="7" id="KW-1185">Reference proteome</keyword>
<dbReference type="RefSeq" id="WP_009578003.1">
    <property type="nucleotide sequence ID" value="NZ_AMZN01000006.1"/>
</dbReference>
<dbReference type="GO" id="GO:0019172">
    <property type="term" value="F:glyoxalase III activity"/>
    <property type="evidence" value="ECO:0007669"/>
    <property type="project" value="TreeGrafter"/>
</dbReference>
<organism evidence="6 7">
    <name type="scientific">Fulvivirga imtechensis AK7</name>
    <dbReference type="NCBI Taxonomy" id="1237149"/>
    <lineage>
        <taxon>Bacteria</taxon>
        <taxon>Pseudomonadati</taxon>
        <taxon>Bacteroidota</taxon>
        <taxon>Cytophagia</taxon>
        <taxon>Cytophagales</taxon>
        <taxon>Fulvivirgaceae</taxon>
        <taxon>Fulvivirga</taxon>
    </lineage>
</organism>
<evidence type="ECO:0000256" key="2">
    <source>
        <dbReference type="ARBA" id="ARBA00023239"/>
    </source>
</evidence>